<dbReference type="EMBL" id="CAIF01000038">
    <property type="protein sequence ID" value="CCH42132.1"/>
    <property type="molecule type" value="Genomic_DNA"/>
</dbReference>
<evidence type="ECO:0000259" key="2">
    <source>
        <dbReference type="PROSITE" id="PS50073"/>
    </source>
</evidence>
<dbReference type="GO" id="GO:0003700">
    <property type="term" value="F:DNA-binding transcription factor activity"/>
    <property type="evidence" value="ECO:0007669"/>
    <property type="project" value="InterPro"/>
</dbReference>
<dbReference type="Proteomes" id="UP000009328">
    <property type="component" value="Unassembled WGS sequence"/>
</dbReference>
<accession>K0KJ10</accession>
<protein>
    <recommendedName>
        <fullName evidence="2">Copper-fist domain-containing protein</fullName>
    </recommendedName>
</protein>
<evidence type="ECO:0000313" key="3">
    <source>
        <dbReference type="EMBL" id="CCH42132.1"/>
    </source>
</evidence>
<evidence type="ECO:0000313" key="4">
    <source>
        <dbReference type="Proteomes" id="UP000009328"/>
    </source>
</evidence>
<organism evidence="3 4">
    <name type="scientific">Wickerhamomyces ciferrii (strain ATCC 14091 / BCRC 22168 / CBS 111 / JCM 3599 / NBRC 0793 / NRRL Y-1031 F-60-10)</name>
    <name type="common">Yeast</name>
    <name type="synonym">Pichia ciferrii</name>
    <dbReference type="NCBI Taxonomy" id="1206466"/>
    <lineage>
        <taxon>Eukaryota</taxon>
        <taxon>Fungi</taxon>
        <taxon>Dikarya</taxon>
        <taxon>Ascomycota</taxon>
        <taxon>Saccharomycotina</taxon>
        <taxon>Saccharomycetes</taxon>
        <taxon>Phaffomycetales</taxon>
        <taxon>Wickerhamomycetaceae</taxon>
        <taxon>Wickerhamomyces</taxon>
    </lineage>
</organism>
<dbReference type="GO" id="GO:0003677">
    <property type="term" value="F:DNA binding"/>
    <property type="evidence" value="ECO:0007669"/>
    <property type="project" value="InterPro"/>
</dbReference>
<comment type="caution">
    <text evidence="3">The sequence shown here is derived from an EMBL/GenBank/DDBJ whole genome shotgun (WGS) entry which is preliminary data.</text>
</comment>
<keyword evidence="4" id="KW-1185">Reference proteome</keyword>
<feature type="region of interest" description="Disordered" evidence="1">
    <location>
        <begin position="704"/>
        <end position="724"/>
    </location>
</feature>
<feature type="domain" description="Copper-fist" evidence="2">
    <location>
        <begin position="1"/>
        <end position="42"/>
    </location>
</feature>
<dbReference type="AlphaFoldDB" id="K0KJ10"/>
<gene>
    <name evidence="3" type="ORF">BN7_1676</name>
</gene>
<dbReference type="InterPro" id="IPR001083">
    <property type="entry name" value="Cu_fist_DNA-bd_dom"/>
</dbReference>
<name>K0KJ10_WICCF</name>
<sequence length="724" mass="82532">MIYGTYLKIACQCCIQSHITGNCNHLGQGLLDSCVLGMGSKGCLEVLVGNRRPKNGDYIRIILSSADLVSDRNKVCAITNDFEYHCGLDCCKEKPTDVYIDDVNAAFLKVPGDCNLYDLNECVEKGTPIQCKEIPYCFLNNTHNYNQGAAKNRLDEENPILSFNEISTPQSISPVHSPFPMLEELLAESPSLHNHNDMSPIDFSSSPTYKYNTITQDPKLEGKFNYEVEPPLNNNAANGSTPIYHQNLINNVPFIPNSNILPFPGQIDNSNYFQPANNNAIHTYGSNNYHNSFNNNLNITYTSSNPSGYLINTVPNIPTLNNSPFPANDNEIPHPGTIGGDSPNLSLPGYSIVNFHNNTTTQQQYEQVFTNQFLVNTDEKEVDVTNSNSQKTPIYHQLNTKFYKFIFVRPKNIKQCQGLYADESESDEEDYEDYYIERKKKKQEVVGINDKIVVEKYGKYDVHDDDGYEDAKIPNIHLSQEEKNKFMKHYEQVKLDYEVNKICALKHGNINPFYLSAFNPMNNYNNLKEKLGITKNDKFNLEIVPQTVNNYSVNPTDDQIIEQVNKQLNGVNANKLYFDGDKFGKDFNLDEKLYQNDQNLNNDCNFLQNGYKVELSKSQRKFQKDIGYWNKNLPSSYLDESKFDDNYNSNEILGTSIKANDINNLNFNKQKQVNDNRLHTTSYNKSISQKPIIPVVYKGNKLKTPFKQDDELSSNDSDERFLNS</sequence>
<dbReference type="PROSITE" id="PS50073">
    <property type="entry name" value="COPPER_FIST_2"/>
    <property type="match status" value="1"/>
</dbReference>
<dbReference type="InParanoid" id="K0KJ10"/>
<proteinExistence type="predicted"/>
<reference evidence="3 4" key="1">
    <citation type="journal article" date="2012" name="Eukaryot. Cell">
        <title>Draft genome sequence of Wickerhamomyces ciferrii NRRL Y-1031 F-60-10.</title>
        <authorList>
            <person name="Schneider J."/>
            <person name="Andrea H."/>
            <person name="Blom J."/>
            <person name="Jaenicke S."/>
            <person name="Ruckert C."/>
            <person name="Schorsch C."/>
            <person name="Szczepanowski R."/>
            <person name="Farwick M."/>
            <person name="Goesmann A."/>
            <person name="Puhler A."/>
            <person name="Schaffer S."/>
            <person name="Tauch A."/>
            <person name="Kohler T."/>
            <person name="Brinkrolf K."/>
        </authorList>
    </citation>
    <scope>NUCLEOTIDE SEQUENCE [LARGE SCALE GENOMIC DNA]</scope>
    <source>
        <strain evidence="4">ATCC 14091 / BCRC 22168 / CBS 111 / JCM 3599 / NBRC 0793 / NRRL Y-1031 F-60-10</strain>
    </source>
</reference>
<dbReference type="GO" id="GO:0005507">
    <property type="term" value="F:copper ion binding"/>
    <property type="evidence" value="ECO:0007669"/>
    <property type="project" value="InterPro"/>
</dbReference>
<dbReference type="HOGENOM" id="CLU_382271_0_0_1"/>
<evidence type="ECO:0000256" key="1">
    <source>
        <dbReference type="SAM" id="MobiDB-lite"/>
    </source>
</evidence>